<evidence type="ECO:0000313" key="3">
    <source>
        <dbReference type="Proteomes" id="UP001290861"/>
    </source>
</evidence>
<keyword evidence="1" id="KW-1133">Transmembrane helix</keyword>
<feature type="transmembrane region" description="Helical" evidence="1">
    <location>
        <begin position="62"/>
        <end position="78"/>
    </location>
</feature>
<keyword evidence="3" id="KW-1185">Reference proteome</keyword>
<protein>
    <submittedName>
        <fullName evidence="2">Uncharacterized protein</fullName>
    </submittedName>
</protein>
<comment type="caution">
    <text evidence="2">The sequence shown here is derived from an EMBL/GenBank/DDBJ whole genome shotgun (WGS) entry which is preliminary data.</text>
</comment>
<dbReference type="Proteomes" id="UP001290861">
    <property type="component" value="Unassembled WGS sequence"/>
</dbReference>
<organism evidence="2 3">
    <name type="scientific">Pontiella agarivorans</name>
    <dbReference type="NCBI Taxonomy" id="3038953"/>
    <lineage>
        <taxon>Bacteria</taxon>
        <taxon>Pseudomonadati</taxon>
        <taxon>Kiritimatiellota</taxon>
        <taxon>Kiritimatiellia</taxon>
        <taxon>Kiritimatiellales</taxon>
        <taxon>Pontiellaceae</taxon>
        <taxon>Pontiella</taxon>
    </lineage>
</organism>
<accession>A0ABU5MV49</accession>
<keyword evidence="1" id="KW-0812">Transmembrane</keyword>
<evidence type="ECO:0000256" key="1">
    <source>
        <dbReference type="SAM" id="Phobius"/>
    </source>
</evidence>
<reference evidence="2 3" key="1">
    <citation type="journal article" date="2024" name="Appl. Environ. Microbiol.">
        <title>Pontiella agarivorans sp. nov., a novel marine anaerobic bacterium capable of degrading macroalgal polysaccharides and fixing nitrogen.</title>
        <authorList>
            <person name="Liu N."/>
            <person name="Kivenson V."/>
            <person name="Peng X."/>
            <person name="Cui Z."/>
            <person name="Lankiewicz T.S."/>
            <person name="Gosselin K.M."/>
            <person name="English C.J."/>
            <person name="Blair E.M."/>
            <person name="O'Malley M.A."/>
            <person name="Valentine D.L."/>
        </authorList>
    </citation>
    <scope>NUCLEOTIDE SEQUENCE [LARGE SCALE GENOMIC DNA]</scope>
    <source>
        <strain evidence="2 3">NLcol2</strain>
    </source>
</reference>
<feature type="transmembrane region" description="Helical" evidence="1">
    <location>
        <begin position="36"/>
        <end position="56"/>
    </location>
</feature>
<gene>
    <name evidence="2" type="ORF">P9H32_05615</name>
</gene>
<dbReference type="RefSeq" id="WP_322607900.1">
    <property type="nucleotide sequence ID" value="NZ_JARVCO010000007.1"/>
</dbReference>
<sequence length="102" mass="12107">MNLPKLEKFDSERFMHEAFDKTMRARWKKRISIRRNVYLCLFLIGMLCMLYTALIARTTLCILSLALAIISLVVMTKYETQLHFLKILQTREKQKNSTPDYS</sequence>
<name>A0ABU5MV49_9BACT</name>
<keyword evidence="1" id="KW-0472">Membrane</keyword>
<evidence type="ECO:0000313" key="2">
    <source>
        <dbReference type="EMBL" id="MDZ8118101.1"/>
    </source>
</evidence>
<dbReference type="EMBL" id="JARVCO010000007">
    <property type="protein sequence ID" value="MDZ8118101.1"/>
    <property type="molecule type" value="Genomic_DNA"/>
</dbReference>
<proteinExistence type="predicted"/>